<keyword evidence="6" id="KW-1185">Reference proteome</keyword>
<dbReference type="SUPFAM" id="SSF48452">
    <property type="entry name" value="TPR-like"/>
    <property type="match status" value="2"/>
</dbReference>
<keyword evidence="2" id="KW-0175">Coiled coil</keyword>
<evidence type="ECO:0000256" key="3">
    <source>
        <dbReference type="SAM" id="MobiDB-lite"/>
    </source>
</evidence>
<dbReference type="Proteomes" id="UP001235849">
    <property type="component" value="Unassembled WGS sequence"/>
</dbReference>
<feature type="domain" description="CHAT" evidence="4">
    <location>
        <begin position="557"/>
        <end position="839"/>
    </location>
</feature>
<dbReference type="RefSeq" id="WP_283766549.1">
    <property type="nucleotide sequence ID" value="NZ_JAQOSO010000046.1"/>
</dbReference>
<evidence type="ECO:0000259" key="4">
    <source>
        <dbReference type="Pfam" id="PF12770"/>
    </source>
</evidence>
<dbReference type="EMBL" id="JAQOSO010000046">
    <property type="protein sequence ID" value="MDJ1174216.1"/>
    <property type="molecule type" value="Genomic_DNA"/>
</dbReference>
<dbReference type="PANTHER" id="PTHR10098">
    <property type="entry name" value="RAPSYN-RELATED"/>
    <property type="match status" value="1"/>
</dbReference>
<dbReference type="InterPro" id="IPR019734">
    <property type="entry name" value="TPR_rpt"/>
</dbReference>
<feature type="repeat" description="TPR" evidence="1">
    <location>
        <begin position="57"/>
        <end position="90"/>
    </location>
</feature>
<accession>A0ABT7B6N3</accession>
<organism evidence="5 6">
    <name type="scientific">Roseofilum capinflatum BLCC-M114</name>
    <dbReference type="NCBI Taxonomy" id="3022440"/>
    <lineage>
        <taxon>Bacteria</taxon>
        <taxon>Bacillati</taxon>
        <taxon>Cyanobacteriota</taxon>
        <taxon>Cyanophyceae</taxon>
        <taxon>Desertifilales</taxon>
        <taxon>Desertifilaceae</taxon>
        <taxon>Roseofilum</taxon>
        <taxon>Roseofilum capinflatum</taxon>
    </lineage>
</organism>
<reference evidence="5 6" key="1">
    <citation type="submission" date="2023-01" db="EMBL/GenBank/DDBJ databases">
        <title>Novel diversity within Roseofilum (Cyanobacteria; Desertifilaceae) from marine benthic mats with descriptions of four novel species.</title>
        <authorList>
            <person name="Wang Y."/>
            <person name="Berthold D.E."/>
            <person name="Hu J."/>
            <person name="Lefler F.W."/>
            <person name="Laughinghouse H.D. IV."/>
        </authorList>
    </citation>
    <scope>NUCLEOTIDE SEQUENCE [LARGE SCALE GENOMIC DNA]</scope>
    <source>
        <strain evidence="5 6">BLCC-M114</strain>
    </source>
</reference>
<dbReference type="Pfam" id="PF13374">
    <property type="entry name" value="TPR_10"/>
    <property type="match status" value="1"/>
</dbReference>
<comment type="caution">
    <text evidence="5">The sequence shown here is derived from an EMBL/GenBank/DDBJ whole genome shotgun (WGS) entry which is preliminary data.</text>
</comment>
<keyword evidence="1" id="KW-0802">TPR repeat</keyword>
<dbReference type="PANTHER" id="PTHR10098:SF108">
    <property type="entry name" value="TETRATRICOPEPTIDE REPEAT PROTEIN 28"/>
    <property type="match status" value="1"/>
</dbReference>
<dbReference type="InterPro" id="IPR024983">
    <property type="entry name" value="CHAT_dom"/>
</dbReference>
<feature type="repeat" description="TPR" evidence="1">
    <location>
        <begin position="213"/>
        <end position="246"/>
    </location>
</feature>
<dbReference type="Pfam" id="PF13424">
    <property type="entry name" value="TPR_12"/>
    <property type="match status" value="1"/>
</dbReference>
<dbReference type="Pfam" id="PF12770">
    <property type="entry name" value="CHAT"/>
    <property type="match status" value="1"/>
</dbReference>
<proteinExistence type="predicted"/>
<dbReference type="Gene3D" id="1.25.40.10">
    <property type="entry name" value="Tetratricopeptide repeat domain"/>
    <property type="match status" value="1"/>
</dbReference>
<protein>
    <submittedName>
        <fullName evidence="5">CHAT domain-containing tetratricopeptide repeat protein</fullName>
    </submittedName>
</protein>
<dbReference type="InterPro" id="IPR011990">
    <property type="entry name" value="TPR-like_helical_dom_sf"/>
</dbReference>
<gene>
    <name evidence="5" type="ORF">PMG25_08935</name>
</gene>
<evidence type="ECO:0000313" key="5">
    <source>
        <dbReference type="EMBL" id="MDJ1174216.1"/>
    </source>
</evidence>
<feature type="region of interest" description="Disordered" evidence="3">
    <location>
        <begin position="628"/>
        <end position="648"/>
    </location>
</feature>
<dbReference type="SMART" id="SM00028">
    <property type="entry name" value="TPR"/>
    <property type="match status" value="5"/>
</dbReference>
<feature type="coiled-coil region" evidence="2">
    <location>
        <begin position="226"/>
        <end position="286"/>
    </location>
</feature>
<sequence>MIKSIVSILVFNALIVFPSVSWANPMDQLRPVYETILQTYPQELEQAQQLGNPLFELGILNKAAAAHQYLGDFEEAIALYERAIKLARQLGDEEMEGSLLWSSSTAHSQLGDAYGIDFLESQLAVAPTASSRKVILKYLSLAYLQALEYEKVILMRQEYLDIVRQIGTKTEEIEGLNDLGLAYFANRDYRQAVQAQEEALTLAKSVDNAQLKGSILVHLGISYSYAQQLEKALQTFEELLAVGEATGNEFQVDQALKALSEYYTIEQDYEQAIALQQKRLNRIREQDDFTSESFALQDLSNIYYWSGNLEQAIAVQTQALNLLNQGFEEQQQEFPTAADALEFSRLSSQAIGQERLGFLLLQDEQLEAAKSRFSQAIKGYDNQRNSVLFNLNFTSFSEDELKIFTYDQSTDIYRLLQQIAIEENKPLEALELSEAGRARALVDLLVSKLGTDPSSMVAEPPNISQIKQIAQRENTTLVTYTVQYEYGRFYQRGPGEWLTSDLPERIATELYVWVISPQGNIEFRQVPLNFSLDELVKKARVFITLTGPSRRRLPPGEPLKELHEYLIEPIADLLPKDPQERVTFIPQDALLLVPFPALQDRNGTYLVEKHTLMTSPSIQVLDLTRQNRDRNQNQGARENQPLVVGNPTMPEIELDGGKIRVQLEDLPGAEREAEAIATLLNTEPLIGDRATKPTVVSKMQATSTIHLATHGLLNDRGGLLSSLALAPTTGDQGFLTAKEISQLSLNAELAVLSACDTGRGTINGDGVIGLSRAFVSAGAEGVLVSLWAIPDQPTVMVMTNFYQQIQQGEDKASALRQAMLLTQQQFPEPRNWAAFTFIGMSESVQN</sequence>
<evidence type="ECO:0000256" key="2">
    <source>
        <dbReference type="SAM" id="Coils"/>
    </source>
</evidence>
<evidence type="ECO:0000313" key="6">
    <source>
        <dbReference type="Proteomes" id="UP001235849"/>
    </source>
</evidence>
<evidence type="ECO:0000256" key="1">
    <source>
        <dbReference type="PROSITE-ProRule" id="PRU00339"/>
    </source>
</evidence>
<dbReference type="PROSITE" id="PS50005">
    <property type="entry name" value="TPR"/>
    <property type="match status" value="3"/>
</dbReference>
<name>A0ABT7B6N3_9CYAN</name>
<feature type="repeat" description="TPR" evidence="1">
    <location>
        <begin position="173"/>
        <end position="206"/>
    </location>
</feature>